<proteinExistence type="predicted"/>
<comment type="caution">
    <text evidence="1">The sequence shown here is derived from an EMBL/GenBank/DDBJ whole genome shotgun (WGS) entry which is preliminary data.</text>
</comment>
<evidence type="ECO:0008006" key="3">
    <source>
        <dbReference type="Google" id="ProtNLM"/>
    </source>
</evidence>
<accession>A0ABR2U7B3</accession>
<sequence length="79" mass="8318">MMLPSVILTTGICTSQKRQQTTIAALSEAQDKTNAAAAAAAAASSFLKALDAINISAKIADSWSCLSPQHHLLKQPFFT</sequence>
<keyword evidence="2" id="KW-1185">Reference proteome</keyword>
<reference evidence="1 2" key="1">
    <citation type="journal article" date="2024" name="G3 (Bethesda)">
        <title>Genome assembly of Hibiscus sabdariffa L. provides insights into metabolisms of medicinal natural products.</title>
        <authorList>
            <person name="Kim T."/>
        </authorList>
    </citation>
    <scope>NUCLEOTIDE SEQUENCE [LARGE SCALE GENOMIC DNA]</scope>
    <source>
        <strain evidence="1">TK-2024</strain>
        <tissue evidence="1">Old leaves</tissue>
    </source>
</reference>
<dbReference type="EMBL" id="JBBPBN010000002">
    <property type="protein sequence ID" value="KAK9045383.1"/>
    <property type="molecule type" value="Genomic_DNA"/>
</dbReference>
<organism evidence="1 2">
    <name type="scientific">Hibiscus sabdariffa</name>
    <name type="common">roselle</name>
    <dbReference type="NCBI Taxonomy" id="183260"/>
    <lineage>
        <taxon>Eukaryota</taxon>
        <taxon>Viridiplantae</taxon>
        <taxon>Streptophyta</taxon>
        <taxon>Embryophyta</taxon>
        <taxon>Tracheophyta</taxon>
        <taxon>Spermatophyta</taxon>
        <taxon>Magnoliopsida</taxon>
        <taxon>eudicotyledons</taxon>
        <taxon>Gunneridae</taxon>
        <taxon>Pentapetalae</taxon>
        <taxon>rosids</taxon>
        <taxon>malvids</taxon>
        <taxon>Malvales</taxon>
        <taxon>Malvaceae</taxon>
        <taxon>Malvoideae</taxon>
        <taxon>Hibiscus</taxon>
    </lineage>
</organism>
<protein>
    <recommendedName>
        <fullName evidence="3">VAN3-binding protein-like auxin canalisation domain-containing protein</fullName>
    </recommendedName>
</protein>
<evidence type="ECO:0000313" key="1">
    <source>
        <dbReference type="EMBL" id="KAK9045383.1"/>
    </source>
</evidence>
<gene>
    <name evidence="1" type="ORF">V6N11_059264</name>
</gene>
<name>A0ABR2U7B3_9ROSI</name>
<evidence type="ECO:0000313" key="2">
    <source>
        <dbReference type="Proteomes" id="UP001396334"/>
    </source>
</evidence>
<dbReference type="Proteomes" id="UP001396334">
    <property type="component" value="Unassembled WGS sequence"/>
</dbReference>